<reference evidence="2" key="1">
    <citation type="journal article" date="2014" name="Int. J. Syst. Evol. Microbiol.">
        <title>Complete genome of a new Firmicutes species belonging to the dominant human colonic microbiota ('Ruminococcus bicirculans') reveals two chromosomes and a selective capacity to utilize plant glucans.</title>
        <authorList>
            <consortium name="NISC Comparative Sequencing Program"/>
            <person name="Wegmann U."/>
            <person name="Louis P."/>
            <person name="Goesmann A."/>
            <person name="Henrissat B."/>
            <person name="Duncan S.H."/>
            <person name="Flint H.J."/>
        </authorList>
    </citation>
    <scope>NUCLEOTIDE SEQUENCE</scope>
    <source>
        <strain evidence="2">NBRC 108219</strain>
    </source>
</reference>
<dbReference type="CDD" id="cd21809">
    <property type="entry name" value="ABC-2_lan_permease-like"/>
    <property type="match status" value="1"/>
</dbReference>
<dbReference type="Proteomes" id="UP001161391">
    <property type="component" value="Unassembled WGS sequence"/>
</dbReference>
<comment type="caution">
    <text evidence="2">The sequence shown here is derived from an EMBL/GenBank/DDBJ whole genome shotgun (WGS) entry which is preliminary data.</text>
</comment>
<feature type="transmembrane region" description="Helical" evidence="1">
    <location>
        <begin position="140"/>
        <end position="164"/>
    </location>
</feature>
<keyword evidence="3" id="KW-1185">Reference proteome</keyword>
<feature type="transmembrane region" description="Helical" evidence="1">
    <location>
        <begin position="100"/>
        <end position="128"/>
    </location>
</feature>
<feature type="transmembrane region" description="Helical" evidence="1">
    <location>
        <begin position="171"/>
        <end position="196"/>
    </location>
</feature>
<feature type="transmembrane region" description="Helical" evidence="1">
    <location>
        <begin position="216"/>
        <end position="235"/>
    </location>
</feature>
<feature type="transmembrane region" description="Helical" evidence="1">
    <location>
        <begin position="16"/>
        <end position="37"/>
    </location>
</feature>
<gene>
    <name evidence="2" type="ORF">GCM10007853_24030</name>
</gene>
<keyword evidence="1" id="KW-0472">Membrane</keyword>
<proteinExistence type="predicted"/>
<organism evidence="2 3">
    <name type="scientific">Algimonas ampicilliniresistens</name>
    <dbReference type="NCBI Taxonomy" id="1298735"/>
    <lineage>
        <taxon>Bacteria</taxon>
        <taxon>Pseudomonadati</taxon>
        <taxon>Pseudomonadota</taxon>
        <taxon>Alphaproteobacteria</taxon>
        <taxon>Maricaulales</taxon>
        <taxon>Robiginitomaculaceae</taxon>
        <taxon>Algimonas</taxon>
    </lineage>
</organism>
<keyword evidence="1" id="KW-0812">Transmembrane</keyword>
<evidence type="ECO:0000313" key="3">
    <source>
        <dbReference type="Proteomes" id="UP001161391"/>
    </source>
</evidence>
<feature type="transmembrane region" description="Helical" evidence="1">
    <location>
        <begin position="49"/>
        <end position="73"/>
    </location>
</feature>
<accession>A0ABQ5VAI6</accession>
<sequence>MIALLQAECLKLRRSLIVLLILSIPTMVFLLGVAAIATGNSTDQWNNMAMSGAAIWSFFLLPMSATALTALIAQLEHGSRAWSYTLALPYPKWAVFTAKAVIIVLVMAVISALIGVATIMSGIVAGWIAPETAMQGDLPLALMGGILFKMWLTGLLVVAIQFAVAMRFESFAVPVVVGIAGTFVAVVATSAQAGLYFPWLMATNILNSDPERAQQALLMGSLGGVLLFALTIAWLSRRDWH</sequence>
<keyword evidence="1" id="KW-1133">Transmembrane helix</keyword>
<protein>
    <submittedName>
        <fullName evidence="2">ABC transporter</fullName>
    </submittedName>
</protein>
<dbReference type="RefSeq" id="WP_284391019.1">
    <property type="nucleotide sequence ID" value="NZ_BSNK01000002.1"/>
</dbReference>
<dbReference type="Pfam" id="PF12730">
    <property type="entry name" value="ABC2_membrane_4"/>
    <property type="match status" value="1"/>
</dbReference>
<name>A0ABQ5VAI6_9PROT</name>
<reference evidence="2" key="2">
    <citation type="submission" date="2023-01" db="EMBL/GenBank/DDBJ databases">
        <title>Draft genome sequence of Algimonas ampicilliniresistens strain NBRC 108219.</title>
        <authorList>
            <person name="Sun Q."/>
            <person name="Mori K."/>
        </authorList>
    </citation>
    <scope>NUCLEOTIDE SEQUENCE</scope>
    <source>
        <strain evidence="2">NBRC 108219</strain>
    </source>
</reference>
<evidence type="ECO:0000313" key="2">
    <source>
        <dbReference type="EMBL" id="GLQ24529.1"/>
    </source>
</evidence>
<evidence type="ECO:0000256" key="1">
    <source>
        <dbReference type="SAM" id="Phobius"/>
    </source>
</evidence>
<dbReference type="EMBL" id="BSNK01000002">
    <property type="protein sequence ID" value="GLQ24529.1"/>
    <property type="molecule type" value="Genomic_DNA"/>
</dbReference>